<dbReference type="AlphaFoldDB" id="A0A1M6M2N6"/>
<evidence type="ECO:0000313" key="1">
    <source>
        <dbReference type="EMBL" id="SHJ77656.1"/>
    </source>
</evidence>
<accession>A0A1M6M2N6</accession>
<proteinExistence type="predicted"/>
<name>A0A1M6M2N6_9FIRM</name>
<gene>
    <name evidence="1" type="ORF">SAMN02745136_00813</name>
</gene>
<organism evidence="1 2">
    <name type="scientific">Anaerocolumna jejuensis DSM 15929</name>
    <dbReference type="NCBI Taxonomy" id="1121322"/>
    <lineage>
        <taxon>Bacteria</taxon>
        <taxon>Bacillati</taxon>
        <taxon>Bacillota</taxon>
        <taxon>Clostridia</taxon>
        <taxon>Lachnospirales</taxon>
        <taxon>Lachnospiraceae</taxon>
        <taxon>Anaerocolumna</taxon>
    </lineage>
</organism>
<dbReference type="Pfam" id="PF14025">
    <property type="entry name" value="DUF4241"/>
    <property type="match status" value="1"/>
</dbReference>
<dbReference type="EMBL" id="FRAC01000007">
    <property type="protein sequence ID" value="SHJ77656.1"/>
    <property type="molecule type" value="Genomic_DNA"/>
</dbReference>
<evidence type="ECO:0000313" key="2">
    <source>
        <dbReference type="Proteomes" id="UP000184386"/>
    </source>
</evidence>
<dbReference type="RefSeq" id="WP_073273206.1">
    <property type="nucleotide sequence ID" value="NZ_FRAC01000007.1"/>
</dbReference>
<evidence type="ECO:0008006" key="3">
    <source>
        <dbReference type="Google" id="ProtNLM"/>
    </source>
</evidence>
<dbReference type="OrthoDB" id="9789980at2"/>
<keyword evidence="2" id="KW-1185">Reference proteome</keyword>
<sequence length="219" mass="24692">MGMDKQISKLKILRAGESEKFFINSKFHEKIEEQPLGLLNLPTGKIVANDPLCFYETEPFEKTVKPGRYPVILYVQHIEDDRRVAFAEIRFTEKLPVGFELALIKGQDSEKLSEDEYYGYGVDSGTGGFMDELTCNEFVTLIEPTDDGMLPELEKALSDSYVYTYSTANYTLPGTDNNLTVFSSGYGDGCYPSYWGYDENGGLCCLITDFETIDEEDIS</sequence>
<dbReference type="InterPro" id="IPR025335">
    <property type="entry name" value="DUF4241"/>
</dbReference>
<dbReference type="STRING" id="1121322.SAMN02745136_00813"/>
<reference evidence="1 2" key="1">
    <citation type="submission" date="2016-11" db="EMBL/GenBank/DDBJ databases">
        <authorList>
            <person name="Jaros S."/>
            <person name="Januszkiewicz K."/>
            <person name="Wedrychowicz H."/>
        </authorList>
    </citation>
    <scope>NUCLEOTIDE SEQUENCE [LARGE SCALE GENOMIC DNA]</scope>
    <source>
        <strain evidence="1 2">DSM 15929</strain>
    </source>
</reference>
<dbReference type="Proteomes" id="UP000184386">
    <property type="component" value="Unassembled WGS sequence"/>
</dbReference>
<protein>
    <recommendedName>
        <fullName evidence="3">DUF4241 domain-containing protein</fullName>
    </recommendedName>
</protein>